<protein>
    <submittedName>
        <fullName evidence="1">ORF45</fullName>
    </submittedName>
</protein>
<sequence length="222" mass="24230">MRGGCVDSHGDREIRWRVLQREGHITENDPGADPGARVVREDPLDHERVAHGDRLELVDPRAEAQRGHALGVSPVIGDPRLLPGVGHRGVVAEADPLLLGFRDGFRFGVGGRFGFTGDGLQPPGCVGLRGWLLRDRRERPFVLRRRVPVIVTGACSGVHHKVPDRCHSRALFFFPRVMCHSIGGGFSLRALEINPLFPEEVHGIVTGEVQTGIPARGDLAPV</sequence>
<proteinExistence type="predicted"/>
<dbReference type="EMBL" id="BK064844">
    <property type="protein sequence ID" value="DBA59393.1"/>
    <property type="molecule type" value="Genomic_DNA"/>
</dbReference>
<reference evidence="1" key="1">
    <citation type="submission" date="2023-06" db="EMBL/GenBank/DDBJ databases">
        <authorList>
            <person name="Mercer L.K."/>
            <person name="Harding E.F."/>
            <person name="Sridhar T."/>
            <person name="White P.A."/>
        </authorList>
    </citation>
    <scope>NUCLEOTIDE SEQUENCE</scope>
</reference>
<organism evidence="1">
    <name type="scientific">Latid herpesvirus 1</name>
    <dbReference type="NCBI Taxonomy" id="3096545"/>
    <lineage>
        <taxon>Viruses</taxon>
        <taxon>Duplodnaviria</taxon>
        <taxon>Heunggongvirae</taxon>
        <taxon>Peploviricota</taxon>
        <taxon>Herviviricetes</taxon>
        <taxon>Herpesvirales</taxon>
    </lineage>
</organism>
<accession>A0AB33V993</accession>
<name>A0AB33V993_9VIRU</name>
<evidence type="ECO:0000313" key="1">
    <source>
        <dbReference type="EMBL" id="DBA59393.1"/>
    </source>
</evidence>
<reference evidence="1" key="2">
    <citation type="journal article" date="2024" name="Virology">
        <title>Novel viruses discovered in metatranscriptomic analysis of farmed barramundi in Asia and Australia.</title>
        <authorList>
            <person name="Mercer L.K."/>
            <person name="Harding E.F."/>
            <person name="Sridhar T."/>
            <person name="White P.A."/>
        </authorList>
    </citation>
    <scope>NUCLEOTIDE SEQUENCE</scope>
</reference>